<dbReference type="RefSeq" id="WP_132504978.1">
    <property type="nucleotide sequence ID" value="NZ_CP047186.1"/>
</dbReference>
<evidence type="ECO:0000259" key="4">
    <source>
        <dbReference type="Pfam" id="PF07992"/>
    </source>
</evidence>
<keyword evidence="1" id="KW-0285">Flavoprotein</keyword>
<sequence length="320" mass="32748">MTSTNASTGPSTDAPAPADALILGASFAGLAAATALGRSLRDVLVVDGGPARNAPSPGAHNVMTRDGMPPIELVRLARVEAEGYGARFVGGEAVRASAGPDGVTASLADGTVLRARRLLLATGLRDLLPSIPGLAERWGRDVLHCPYCHGFEVRGQRIGVLGSSFAPHQAQMFRQLSERTSVLLNGTPAPTGDEAAALAARGISLVPGTVEEIVVDGDRLTGVLIEGRLHELDAVVVGPRVEGRLPEGLGLELADHPSGVAQHLAVDPMGRTSVAGVFAAGSLVEPMAQVVASAADGLRVGAAINYDLIEEEIAQAVRAA</sequence>
<evidence type="ECO:0000313" key="6">
    <source>
        <dbReference type="Proteomes" id="UP000465031"/>
    </source>
</evidence>
<evidence type="ECO:0000256" key="1">
    <source>
        <dbReference type="ARBA" id="ARBA00022630"/>
    </source>
</evidence>
<dbReference type="InterPro" id="IPR036188">
    <property type="entry name" value="FAD/NAD-bd_sf"/>
</dbReference>
<protein>
    <submittedName>
        <fullName evidence="5">FAD-dependent oxidoreductase</fullName>
    </submittedName>
</protein>
<dbReference type="Pfam" id="PF07992">
    <property type="entry name" value="Pyr_redox_2"/>
    <property type="match status" value="1"/>
</dbReference>
<dbReference type="GO" id="GO:0004791">
    <property type="term" value="F:thioredoxin-disulfide reductase (NADPH) activity"/>
    <property type="evidence" value="ECO:0007669"/>
    <property type="project" value="UniProtKB-EC"/>
</dbReference>
<name>A0AAE6RN22_9MICO</name>
<dbReference type="AlphaFoldDB" id="A0AAE6RN22"/>
<dbReference type="EMBL" id="CP047186">
    <property type="protein sequence ID" value="QHC56414.1"/>
    <property type="molecule type" value="Genomic_DNA"/>
</dbReference>
<evidence type="ECO:0000256" key="2">
    <source>
        <dbReference type="ARBA" id="ARBA00023002"/>
    </source>
</evidence>
<dbReference type="KEGG" id="rte:GSU10_12735"/>
<comment type="catalytic activity">
    <reaction evidence="3">
        <text>[thioredoxin]-dithiol + NADP(+) = [thioredoxin]-disulfide + NADPH + H(+)</text>
        <dbReference type="Rhea" id="RHEA:20345"/>
        <dbReference type="Rhea" id="RHEA-COMP:10698"/>
        <dbReference type="Rhea" id="RHEA-COMP:10700"/>
        <dbReference type="ChEBI" id="CHEBI:15378"/>
        <dbReference type="ChEBI" id="CHEBI:29950"/>
        <dbReference type="ChEBI" id="CHEBI:50058"/>
        <dbReference type="ChEBI" id="CHEBI:57783"/>
        <dbReference type="ChEBI" id="CHEBI:58349"/>
        <dbReference type="EC" id="1.8.1.9"/>
    </reaction>
</comment>
<accession>A0AAE6RN22</accession>
<evidence type="ECO:0000256" key="3">
    <source>
        <dbReference type="ARBA" id="ARBA00048132"/>
    </source>
</evidence>
<dbReference type="PRINTS" id="PR00368">
    <property type="entry name" value="FADPNR"/>
</dbReference>
<proteinExistence type="predicted"/>
<dbReference type="Gene3D" id="3.50.50.60">
    <property type="entry name" value="FAD/NAD(P)-binding domain"/>
    <property type="match status" value="2"/>
</dbReference>
<evidence type="ECO:0000313" key="5">
    <source>
        <dbReference type="EMBL" id="QHC56414.1"/>
    </source>
</evidence>
<dbReference type="InterPro" id="IPR023753">
    <property type="entry name" value="FAD/NAD-binding_dom"/>
</dbReference>
<keyword evidence="2" id="KW-0560">Oxidoreductase</keyword>
<organism evidence="5 6">
    <name type="scientific">Rathayibacter tanaceti</name>
    <dbReference type="NCBI Taxonomy" id="1671680"/>
    <lineage>
        <taxon>Bacteria</taxon>
        <taxon>Bacillati</taxon>
        <taxon>Actinomycetota</taxon>
        <taxon>Actinomycetes</taxon>
        <taxon>Micrococcales</taxon>
        <taxon>Microbacteriaceae</taxon>
        <taxon>Rathayibacter</taxon>
    </lineage>
</organism>
<dbReference type="InterPro" id="IPR050097">
    <property type="entry name" value="Ferredoxin-NADP_redctase_2"/>
</dbReference>
<dbReference type="SUPFAM" id="SSF51905">
    <property type="entry name" value="FAD/NAD(P)-binding domain"/>
    <property type="match status" value="1"/>
</dbReference>
<reference evidence="6" key="1">
    <citation type="submission" date="2019-12" db="EMBL/GenBank/DDBJ databases">
        <title>Complete and draft genome sequences of new strains and members of some known species of the genus Rathayibacter isolated from plants.</title>
        <authorList>
            <person name="Tarlachkov S.V."/>
            <person name="Starodumova I.P."/>
            <person name="Dorofeeva L.V."/>
            <person name="Prisyazhnaya N.V."/>
            <person name="Leyn S."/>
            <person name="Zlamal J."/>
            <person name="Elan M."/>
            <person name="Osterman A.L."/>
            <person name="Nadler S."/>
            <person name="Subbotin S.A."/>
            <person name="Evtushenko L.I."/>
        </authorList>
    </citation>
    <scope>NUCLEOTIDE SEQUENCE [LARGE SCALE GENOMIC DNA]</scope>
    <source>
        <strain evidence="6">VKM Ac-2761</strain>
    </source>
</reference>
<dbReference type="PANTHER" id="PTHR48105">
    <property type="entry name" value="THIOREDOXIN REDUCTASE 1-RELATED-RELATED"/>
    <property type="match status" value="1"/>
</dbReference>
<feature type="domain" description="FAD/NAD(P)-binding" evidence="4">
    <location>
        <begin position="19"/>
        <end position="295"/>
    </location>
</feature>
<dbReference type="Proteomes" id="UP000465031">
    <property type="component" value="Chromosome"/>
</dbReference>
<gene>
    <name evidence="5" type="ORF">GSU10_12735</name>
</gene>